<dbReference type="PANTHER" id="PTHR42939">
    <property type="entry name" value="ABC TRANSPORTER ATP-BINDING PROTEIN ALBC-RELATED"/>
    <property type="match status" value="1"/>
</dbReference>
<evidence type="ECO:0000313" key="5">
    <source>
        <dbReference type="EMBL" id="RUT44628.1"/>
    </source>
</evidence>
<organism evidence="5 6">
    <name type="scientific">Paenibacillus anaericanus</name>
    <dbReference type="NCBI Taxonomy" id="170367"/>
    <lineage>
        <taxon>Bacteria</taxon>
        <taxon>Bacillati</taxon>
        <taxon>Bacillota</taxon>
        <taxon>Bacilli</taxon>
        <taxon>Bacillales</taxon>
        <taxon>Paenibacillaceae</taxon>
        <taxon>Paenibacillus</taxon>
    </lineage>
</organism>
<dbReference type="InterPro" id="IPR003439">
    <property type="entry name" value="ABC_transporter-like_ATP-bd"/>
</dbReference>
<evidence type="ECO:0000256" key="2">
    <source>
        <dbReference type="ARBA" id="ARBA00022741"/>
    </source>
</evidence>
<reference evidence="5 6" key="1">
    <citation type="submission" date="2018-12" db="EMBL/GenBank/DDBJ databases">
        <authorList>
            <person name="Sun L."/>
            <person name="Chen Z."/>
        </authorList>
    </citation>
    <scope>NUCLEOTIDE SEQUENCE [LARGE SCALE GENOMIC DNA]</scope>
    <source>
        <strain evidence="5 6">DSM 15890</strain>
    </source>
</reference>
<evidence type="ECO:0000256" key="1">
    <source>
        <dbReference type="ARBA" id="ARBA00022448"/>
    </source>
</evidence>
<dbReference type="AlphaFoldDB" id="A0A433Y6P6"/>
<dbReference type="GO" id="GO:0016887">
    <property type="term" value="F:ATP hydrolysis activity"/>
    <property type="evidence" value="ECO:0007669"/>
    <property type="project" value="InterPro"/>
</dbReference>
<evidence type="ECO:0000256" key="3">
    <source>
        <dbReference type="ARBA" id="ARBA00022840"/>
    </source>
</evidence>
<accession>A0A433Y6P6</accession>
<dbReference type="OrthoDB" id="9804819at2"/>
<dbReference type="SMART" id="SM00382">
    <property type="entry name" value="AAA"/>
    <property type="match status" value="1"/>
</dbReference>
<proteinExistence type="predicted"/>
<dbReference type="InterPro" id="IPR051782">
    <property type="entry name" value="ABC_Transporter_VariousFunc"/>
</dbReference>
<dbReference type="Gene3D" id="3.40.50.300">
    <property type="entry name" value="P-loop containing nucleotide triphosphate hydrolases"/>
    <property type="match status" value="1"/>
</dbReference>
<gene>
    <name evidence="5" type="ORF">EJP82_16840</name>
</gene>
<dbReference type="InterPro" id="IPR017871">
    <property type="entry name" value="ABC_transporter-like_CS"/>
</dbReference>
<dbReference type="InterPro" id="IPR003593">
    <property type="entry name" value="AAA+_ATPase"/>
</dbReference>
<dbReference type="PROSITE" id="PS50893">
    <property type="entry name" value="ABC_TRANSPORTER_2"/>
    <property type="match status" value="1"/>
</dbReference>
<comment type="caution">
    <text evidence="5">The sequence shown here is derived from an EMBL/GenBank/DDBJ whole genome shotgun (WGS) entry which is preliminary data.</text>
</comment>
<name>A0A433Y6P6_9BACL</name>
<evidence type="ECO:0000259" key="4">
    <source>
        <dbReference type="PROSITE" id="PS50893"/>
    </source>
</evidence>
<dbReference type="CDD" id="cd03230">
    <property type="entry name" value="ABC_DR_subfamily_A"/>
    <property type="match status" value="1"/>
</dbReference>
<dbReference type="SUPFAM" id="SSF52540">
    <property type="entry name" value="P-loop containing nucleoside triphosphate hydrolases"/>
    <property type="match status" value="1"/>
</dbReference>
<keyword evidence="2" id="KW-0547">Nucleotide-binding</keyword>
<feature type="domain" description="ABC transporter" evidence="4">
    <location>
        <begin position="2"/>
        <end position="230"/>
    </location>
</feature>
<keyword evidence="3 5" id="KW-0067">ATP-binding</keyword>
<dbReference type="InterPro" id="IPR027417">
    <property type="entry name" value="P-loop_NTPase"/>
</dbReference>
<keyword evidence="1" id="KW-0813">Transport</keyword>
<dbReference type="EMBL" id="RZNY01000014">
    <property type="protein sequence ID" value="RUT44628.1"/>
    <property type="molecule type" value="Genomic_DNA"/>
</dbReference>
<dbReference type="Proteomes" id="UP000279446">
    <property type="component" value="Unassembled WGS sequence"/>
</dbReference>
<keyword evidence="6" id="KW-1185">Reference proteome</keyword>
<sequence length="289" mass="32521">MSNAIEVTGVSKTYKNYKLSDVTFGVPKGYITGLIGPNGAGKSTIIKMIMGMVQPDKGSISVLGNVLSPHSGDYKEEIGYVSDENIFYDCITMGRMKQIIAPFYSRWDEDAYTKYMTLFELPERKKIKDCSKGMKMKFSIAMALSYHPSLLIMDEPTAGLDPVFRRELLDLLSEYIMDEEKSILFSTHLTTDLDRVADYITFLNKGNLVLSDTKDDVLERYLLVKGASSLLDADVRKELVGVRETAVGFEGLARERKKAMELFGDRVLYQQPTLEEIMYFTSKGGNQHA</sequence>
<dbReference type="RefSeq" id="WP_127193237.1">
    <property type="nucleotide sequence ID" value="NZ_RZNY01000014.1"/>
</dbReference>
<evidence type="ECO:0000313" key="6">
    <source>
        <dbReference type="Proteomes" id="UP000279446"/>
    </source>
</evidence>
<dbReference type="PROSITE" id="PS00211">
    <property type="entry name" value="ABC_TRANSPORTER_1"/>
    <property type="match status" value="1"/>
</dbReference>
<dbReference type="GO" id="GO:0005524">
    <property type="term" value="F:ATP binding"/>
    <property type="evidence" value="ECO:0007669"/>
    <property type="project" value="UniProtKB-KW"/>
</dbReference>
<protein>
    <submittedName>
        <fullName evidence="5">ABC transporter ATP-binding protein</fullName>
    </submittedName>
</protein>
<dbReference type="PANTHER" id="PTHR42939:SF3">
    <property type="entry name" value="ABC TRANSPORTER ATP-BINDING COMPONENT"/>
    <property type="match status" value="1"/>
</dbReference>
<dbReference type="Pfam" id="PF00005">
    <property type="entry name" value="ABC_tran"/>
    <property type="match status" value="1"/>
</dbReference>